<sequence length="48" mass="5413">MWVIGIYISELVKHSAIAVATAQAPKQKSRYFERNSGDITPYRLTNST</sequence>
<organism evidence="1 2">
    <name type="scientific">Paraglaciecola chathamensis S18K6</name>
    <dbReference type="NCBI Taxonomy" id="1127672"/>
    <lineage>
        <taxon>Bacteria</taxon>
        <taxon>Pseudomonadati</taxon>
        <taxon>Pseudomonadota</taxon>
        <taxon>Gammaproteobacteria</taxon>
        <taxon>Alteromonadales</taxon>
        <taxon>Alteromonadaceae</taxon>
        <taxon>Paraglaciecola</taxon>
    </lineage>
</organism>
<evidence type="ECO:0000313" key="2">
    <source>
        <dbReference type="Proteomes" id="UP000006320"/>
    </source>
</evidence>
<reference evidence="1 2" key="1">
    <citation type="journal article" date="2017" name="Antonie Van Leeuwenhoek">
        <title>Rhizobium rhizosphaerae sp. nov., a novel species isolated from rice rhizosphere.</title>
        <authorList>
            <person name="Zhao J.J."/>
            <person name="Zhang J."/>
            <person name="Zhang R.J."/>
            <person name="Zhang C.W."/>
            <person name="Yin H.Q."/>
            <person name="Zhang X.X."/>
        </authorList>
    </citation>
    <scope>NUCLEOTIDE SEQUENCE [LARGE SCALE GENOMIC DNA]</scope>
    <source>
        <strain evidence="1 2">S18K6</strain>
    </source>
</reference>
<evidence type="ECO:0000313" key="1">
    <source>
        <dbReference type="EMBL" id="GAC10460.1"/>
    </source>
</evidence>
<name>A0AAV3V0D0_9ALTE</name>
<dbReference type="AlphaFoldDB" id="A0AAV3V0D0"/>
<accession>A0AAV3V0D0</accession>
<dbReference type="Proteomes" id="UP000006320">
    <property type="component" value="Unassembled WGS sequence"/>
</dbReference>
<dbReference type="EMBL" id="BAEM01000033">
    <property type="protein sequence ID" value="GAC10460.1"/>
    <property type="molecule type" value="Genomic_DNA"/>
</dbReference>
<gene>
    <name evidence="1" type="ORF">GCHA_2513</name>
</gene>
<proteinExistence type="predicted"/>
<comment type="caution">
    <text evidence="1">The sequence shown here is derived from an EMBL/GenBank/DDBJ whole genome shotgun (WGS) entry which is preliminary data.</text>
</comment>
<protein>
    <submittedName>
        <fullName evidence="1">Uncharacterized protein</fullName>
    </submittedName>
</protein>